<dbReference type="RefSeq" id="WP_097643337.1">
    <property type="nucleotide sequence ID" value="NZ_NQWI01000020.1"/>
</dbReference>
<evidence type="ECO:0008006" key="4">
    <source>
        <dbReference type="Google" id="ProtNLM"/>
    </source>
</evidence>
<proteinExistence type="predicted"/>
<evidence type="ECO:0000313" key="2">
    <source>
        <dbReference type="EMBL" id="PDW03856.1"/>
    </source>
</evidence>
<sequence>MTKPLGAVLVAEVGSLITKVTLVDQVERDFRLISHAETASTVELPFNNALVGILEAAAQISDFTGRQLLTPEGQLLMPQTNEQDGVNQIVVTTSATGTLSLVIAAIASDVSARSALHASRSIYSALLQVVTLDDAVGQPLVGPAERSWIERQVERLLSLQPDLVLIAGGLDGGAVGAVKRLAHIVGLTAVSTGVTTSGEQQQELKTRPVIYAGNQAAREQVSAALQERAELVVVDNVRPTLTQANLDPTRQALAELYERLNLPRLAGVGNLRSLSRAPLRTVCQVQGMMTRFLAERTGRRVLLVDAGASASAAFYAAPGRYHPALLGTIGTAYGISSLLADVGLAAIKRWLPFTLEDNELTERLLNSMLRPQMLPADTEAVYLSQALACEALRVTYAALNDETAVGDFDWLIAAGGVLAHSPAPGLALLTLLNALNPTGESDNPVVDVFLDTLGLLVAGGALAGLDEEAAISMLDRDLLQSTALASVVTLLGEGKPGELAAQVELSAVKGRVQQVAVAHGELVRIPLPQGYYGQLRITPAAGVRVGTAAPGEVLASPGADLAGSELGLVIDARGRPLRLPEAPAERCALLWRWLVALGVEQGENPYVVAEPAPQPVPAVAAPTPVAPPTTASPAAADPPAPATPPAAAPPPPPAPPAPPAPVVEAVGASEVVSEQPKGKRISLDDLKTQEQVPASPPAQPGLESDLDSLRQTVEETPKRRGWFGRKK</sequence>
<keyword evidence="3" id="KW-1185">Reference proteome</keyword>
<name>A0A2A6RLS4_9CHLR</name>
<dbReference type="Proteomes" id="UP000220527">
    <property type="component" value="Unassembled WGS sequence"/>
</dbReference>
<dbReference type="InterPro" id="IPR006230">
    <property type="entry name" value="MutL"/>
</dbReference>
<dbReference type="AlphaFoldDB" id="A0A2A6RLS4"/>
<accession>A0A2A6RLS4</accession>
<dbReference type="Pfam" id="PF13941">
    <property type="entry name" value="MutL"/>
    <property type="match status" value="1"/>
</dbReference>
<evidence type="ECO:0000256" key="1">
    <source>
        <dbReference type="SAM" id="MobiDB-lite"/>
    </source>
</evidence>
<organism evidence="2 3">
    <name type="scientific">Candidatus Viridilinea mediisalina</name>
    <dbReference type="NCBI Taxonomy" id="2024553"/>
    <lineage>
        <taxon>Bacteria</taxon>
        <taxon>Bacillati</taxon>
        <taxon>Chloroflexota</taxon>
        <taxon>Chloroflexia</taxon>
        <taxon>Chloroflexales</taxon>
        <taxon>Chloroflexineae</taxon>
        <taxon>Oscillochloridaceae</taxon>
        <taxon>Candidatus Viridilinea</taxon>
    </lineage>
</organism>
<gene>
    <name evidence="2" type="ORF">CJ255_06795</name>
</gene>
<feature type="region of interest" description="Disordered" evidence="1">
    <location>
        <begin position="619"/>
        <end position="727"/>
    </location>
</feature>
<dbReference type="OrthoDB" id="9769453at2"/>
<feature type="compositionally biased region" description="Low complexity" evidence="1">
    <location>
        <begin position="619"/>
        <end position="635"/>
    </location>
</feature>
<feature type="compositionally biased region" description="Low complexity" evidence="1">
    <location>
        <begin position="662"/>
        <end position="674"/>
    </location>
</feature>
<comment type="caution">
    <text evidence="2">The sequence shown here is derived from an EMBL/GenBank/DDBJ whole genome shotgun (WGS) entry which is preliminary data.</text>
</comment>
<evidence type="ECO:0000313" key="3">
    <source>
        <dbReference type="Proteomes" id="UP000220527"/>
    </source>
</evidence>
<feature type="compositionally biased region" description="Pro residues" evidence="1">
    <location>
        <begin position="636"/>
        <end position="661"/>
    </location>
</feature>
<dbReference type="EMBL" id="NQWI01000020">
    <property type="protein sequence ID" value="PDW03856.1"/>
    <property type="molecule type" value="Genomic_DNA"/>
</dbReference>
<protein>
    <recommendedName>
        <fullName evidence="4">Methylaspartate mutase</fullName>
    </recommendedName>
</protein>
<reference evidence="3" key="1">
    <citation type="submission" date="2017-08" db="EMBL/GenBank/DDBJ databases">
        <authorList>
            <person name="Grouzdev D.S."/>
            <person name="Gaisin V.A."/>
            <person name="Rysina M.S."/>
            <person name="Gorlenko V.M."/>
        </authorList>
    </citation>
    <scope>NUCLEOTIDE SEQUENCE [LARGE SCALE GENOMIC DNA]</scope>
    <source>
        <strain evidence="3">Kir15-3F</strain>
    </source>
</reference>